<keyword evidence="7 11" id="KW-1133">Transmembrane helix</keyword>
<sequence length="464" mass="53695">MNQLDATKSGFLMCIGLCIFIFTFIYVRNTFSKEPSEQKSFPDTAECGVYPDELCSALFEGKSAAPQIGNFCQMIHQPEMPDCIRTPCNCSTVLKTLHFITRPLSEEEGNFSLAYIITIHKELEMFVKLLRAIYLPQNVYCIHIDEKSPRYYKIAVQTLVNCFENIFISSKRENVVYAGFSRLQADINCMKDLVNAKTQWNYVINLCGQDYPIKTNKEIIQYIKSKWNDKNMTPGVVQPPHMKHRTHLSYKEYVHSGTSYVYPTKNMKDDPPHNLTIYFGTAYYVLTRKFVEFTLTDVRAKDLLEWSKDTYSPDEHYWVTLNRLSDAPAATPNAQWEGNIRAIKWKDQEGVAHNGCKDAPAATPNAQWEGNIRAIKWKDQEGVAHNGCKGHYIRDICVYGLGDLQWIIESPNLFANKFEPTTYPLVMDCLERRYRLKVLQQAEVPLEAHWHFQESNYFNMKLNV</sequence>
<evidence type="ECO:0000256" key="3">
    <source>
        <dbReference type="ARBA" id="ARBA00022676"/>
    </source>
</evidence>
<evidence type="ECO:0000313" key="12">
    <source>
        <dbReference type="EMBL" id="EMP35788.1"/>
    </source>
</evidence>
<evidence type="ECO:0000256" key="1">
    <source>
        <dbReference type="ARBA" id="ARBA00004323"/>
    </source>
</evidence>
<accession>M7BUN2</accession>
<evidence type="ECO:0000256" key="2">
    <source>
        <dbReference type="ARBA" id="ARBA00004922"/>
    </source>
</evidence>
<dbReference type="GO" id="GO:0000139">
    <property type="term" value="C:Golgi membrane"/>
    <property type="evidence" value="ECO:0007669"/>
    <property type="project" value="UniProtKB-SubCell"/>
</dbReference>
<keyword evidence="8 11" id="KW-0472">Membrane</keyword>
<evidence type="ECO:0000313" key="13">
    <source>
        <dbReference type="Proteomes" id="UP000031443"/>
    </source>
</evidence>
<evidence type="ECO:0000256" key="11">
    <source>
        <dbReference type="SAM" id="Phobius"/>
    </source>
</evidence>
<comment type="similarity">
    <text evidence="10">Belongs to the glycosyltransferase 14 family.</text>
</comment>
<evidence type="ECO:0000256" key="8">
    <source>
        <dbReference type="ARBA" id="ARBA00023136"/>
    </source>
</evidence>
<evidence type="ECO:0000256" key="9">
    <source>
        <dbReference type="ARBA" id="ARBA00023180"/>
    </source>
</evidence>
<keyword evidence="6" id="KW-0735">Signal-anchor</keyword>
<evidence type="ECO:0000256" key="6">
    <source>
        <dbReference type="ARBA" id="ARBA00022968"/>
    </source>
</evidence>
<feature type="transmembrane region" description="Helical" evidence="11">
    <location>
        <begin position="6"/>
        <end position="27"/>
    </location>
</feature>
<evidence type="ECO:0000256" key="7">
    <source>
        <dbReference type="ARBA" id="ARBA00022989"/>
    </source>
</evidence>
<name>M7BUN2_CHEMY</name>
<keyword evidence="13" id="KW-1185">Reference proteome</keyword>
<dbReference type="eggNOG" id="KOG0799">
    <property type="taxonomic scope" value="Eukaryota"/>
</dbReference>
<keyword evidence="5 11" id="KW-0812">Transmembrane</keyword>
<reference evidence="13" key="1">
    <citation type="journal article" date="2013" name="Nat. Genet.">
        <title>The draft genomes of soft-shell turtle and green sea turtle yield insights into the development and evolution of the turtle-specific body plan.</title>
        <authorList>
            <person name="Wang Z."/>
            <person name="Pascual-Anaya J."/>
            <person name="Zadissa A."/>
            <person name="Li W."/>
            <person name="Niimura Y."/>
            <person name="Huang Z."/>
            <person name="Li C."/>
            <person name="White S."/>
            <person name="Xiong Z."/>
            <person name="Fang D."/>
            <person name="Wang B."/>
            <person name="Ming Y."/>
            <person name="Chen Y."/>
            <person name="Zheng Y."/>
            <person name="Kuraku S."/>
            <person name="Pignatelli M."/>
            <person name="Herrero J."/>
            <person name="Beal K."/>
            <person name="Nozawa M."/>
            <person name="Li Q."/>
            <person name="Wang J."/>
            <person name="Zhang H."/>
            <person name="Yu L."/>
            <person name="Shigenobu S."/>
            <person name="Wang J."/>
            <person name="Liu J."/>
            <person name="Flicek P."/>
            <person name="Searle S."/>
            <person name="Wang J."/>
            <person name="Kuratani S."/>
            <person name="Yin Y."/>
            <person name="Aken B."/>
            <person name="Zhang G."/>
            <person name="Irie N."/>
        </authorList>
    </citation>
    <scope>NUCLEOTIDE SEQUENCE [LARGE SCALE GENOMIC DNA]</scope>
</reference>
<comment type="pathway">
    <text evidence="2">Protein modification; protein glycosylation.</text>
</comment>
<proteinExistence type="inferred from homology"/>
<dbReference type="AlphaFoldDB" id="M7BUN2"/>
<keyword evidence="4 12" id="KW-0808">Transferase</keyword>
<dbReference type="Pfam" id="PF02485">
    <property type="entry name" value="Branch"/>
    <property type="match status" value="1"/>
</dbReference>
<evidence type="ECO:0000256" key="10">
    <source>
        <dbReference type="ARBA" id="ARBA00038150"/>
    </source>
</evidence>
<evidence type="ECO:0000256" key="5">
    <source>
        <dbReference type="ARBA" id="ARBA00022692"/>
    </source>
</evidence>
<keyword evidence="9" id="KW-0325">Glycoprotein</keyword>
<organism evidence="12 13">
    <name type="scientific">Chelonia mydas</name>
    <name type="common">Green sea-turtle</name>
    <name type="synonym">Chelonia agassizi</name>
    <dbReference type="NCBI Taxonomy" id="8469"/>
    <lineage>
        <taxon>Eukaryota</taxon>
        <taxon>Metazoa</taxon>
        <taxon>Chordata</taxon>
        <taxon>Craniata</taxon>
        <taxon>Vertebrata</taxon>
        <taxon>Euteleostomi</taxon>
        <taxon>Archelosauria</taxon>
        <taxon>Testudinata</taxon>
        <taxon>Testudines</taxon>
        <taxon>Cryptodira</taxon>
        <taxon>Durocryptodira</taxon>
        <taxon>Americhelydia</taxon>
        <taxon>Chelonioidea</taxon>
        <taxon>Cheloniidae</taxon>
        <taxon>Chelonia</taxon>
    </lineage>
</organism>
<dbReference type="PANTHER" id="PTHR19297:SF178">
    <property type="entry name" value="BETA-1,3-GALACTOSYL-O-GLYCOSYL-GLYCOPROTEIN BETA-1,6-N-ACETYLGLUCOSAMINYLTRANSFERASE 7"/>
    <property type="match status" value="1"/>
</dbReference>
<keyword evidence="3 12" id="KW-0328">Glycosyltransferase</keyword>
<comment type="subcellular location">
    <subcellularLocation>
        <location evidence="1">Golgi apparatus membrane</location>
        <topology evidence="1">Single-pass type II membrane protein</topology>
    </subcellularLocation>
</comment>
<protein>
    <submittedName>
        <fullName evidence="12">Beta-1,3-galactosyl-O-glycosyl-glycoprotein beta-1,6-N-acetylglucosaminyltransferase 7</fullName>
    </submittedName>
</protein>
<dbReference type="InterPro" id="IPR003406">
    <property type="entry name" value="Glyco_trans_14"/>
</dbReference>
<dbReference type="PANTHER" id="PTHR19297">
    <property type="entry name" value="GLYCOSYLTRANSFERASE 14 FAMILY MEMBER"/>
    <property type="match status" value="1"/>
</dbReference>
<dbReference type="EMBL" id="KB527578">
    <property type="protein sequence ID" value="EMP35788.1"/>
    <property type="molecule type" value="Genomic_DNA"/>
</dbReference>
<dbReference type="Proteomes" id="UP000031443">
    <property type="component" value="Unassembled WGS sequence"/>
</dbReference>
<gene>
    <name evidence="12" type="ORF">UY3_07025</name>
</gene>
<evidence type="ECO:0000256" key="4">
    <source>
        <dbReference type="ARBA" id="ARBA00022679"/>
    </source>
</evidence>
<dbReference type="GO" id="GO:0008375">
    <property type="term" value="F:acetylglucosaminyltransferase activity"/>
    <property type="evidence" value="ECO:0007669"/>
    <property type="project" value="TreeGrafter"/>
</dbReference>